<evidence type="ECO:0000256" key="5">
    <source>
        <dbReference type="RuleBase" id="RU364032"/>
    </source>
</evidence>
<dbReference type="GO" id="GO:0032545">
    <property type="term" value="C:CURI complex"/>
    <property type="evidence" value="ECO:0007669"/>
    <property type="project" value="TreeGrafter"/>
</dbReference>
<dbReference type="InterPro" id="IPR035371">
    <property type="entry name" value="Nrap_D6"/>
</dbReference>
<dbReference type="OrthoDB" id="10251401at2759"/>
<accession>A0A0D7AJ09</accession>
<dbReference type="Pfam" id="PF03813">
    <property type="entry name" value="Nrap"/>
    <property type="match status" value="1"/>
</dbReference>
<dbReference type="Gene3D" id="3.30.70.3030">
    <property type="match status" value="1"/>
</dbReference>
<dbReference type="InterPro" id="IPR035370">
    <property type="entry name" value="Nrap_D5"/>
</dbReference>
<dbReference type="InterPro" id="IPR035368">
    <property type="entry name" value="Nrap_D3"/>
</dbReference>
<keyword evidence="14" id="KW-1185">Reference proteome</keyword>
<sequence length="1186" mass="132091">MAVNLKRKRNEGDNARKVNDEDVSPGQWSGILDASAPEASTSQEASTKPKKPPTSQELRMIKNADDLHHSSLFKLQIDALLPNVRPKYASEQPLKDFLFKLHAFLNDLPSVEPQHPLHAARALLKRGVAVSYPQPVPTEDTKSKVAFEKPSDIALVGSWPDHLSVKSKDGAKYQVDLAVEMPAQLLQAKDYMNGRFFHQKAFYLAVIADAIERSKDIDVTLSYHSSNNDPRLTTLVLDPIKGSKSDFSKSGAQIRIIPVLPSNSCIPQHRLSPSHSNIRLHPRSNGGSHDDSPEYRDSMSAPTPLYNTALLTSLIPKRRLLATHAIKEETEAFSDALALLRVWANQRGYGVGTRPCVHGFEHKGAWWSALLEYLVFGNEHAALSKQPSSYKASKRKPLGRGLSSYQMFRAALDFLANHDFSEEPVFVKTVNGHKFAPAEYEEAFSATFVESSSLVNLLADVPLGSLDLLRYDAQVTLESLNKTSSPEDQFAEAFLKDQRDLASRFDTVLRVDLTSAKPRKQSPHDILEYGSYSLALIISLANLLRKAFGGRAKAIALLHPTSTTRPISRALPYITDIVFIGIIHHPDFAFQLVDHGPAATDSDTVAAEAFRELWGPKAELRRFKDGRITESVVWEVQTNDERAHVPALISRHILRHHFNVEDEAIVTWQSGFDKLIRAPVAVSRLYAGTTMAIGFKGALTAFNQLVRALRNIDESEVPLAISNISAVSEQLRYTSVFAPLPLPPSVRPALPSGASYLAPIDVNIEFTRSGLWPDDLVAIEKIKLAVFERIASSLTSANSSWTAKVAVGDEEIDSDIADAASLQVVTAEGWAFTLRIMNEREPILLDRIIEEKDGLPHITRRPKHTGNGGDYPKALRAKESYLRRFVHAPKHHRAVLALSQKHTVYAGTVRLVKRWLAAHMLLGGHISEEAVEILCSQFFVEAYGSVRMPSSRERGFAAVIRFLKDWDWEGALDVPLYSSEDLPSETLSVAHTGVWKLITQADKEGWVWTSSGPDAVIARRVRALAQASWVCLERMEQGSLTVSQIFTHPTNDYHFLIRLDPNVLPRYTQNVSFSEPVYSNLRNKEYTLRPGFDPASMLYRDLKRIYSNSCKLFHDPLGGDIIAGIWDPALLSPREFRVLGGFSSMPSETEGKSDKRRAMVALNQRAILSEMKRIGQHLIQSIQHSD</sequence>
<protein>
    <recommendedName>
        <fullName evidence="5">U3 small nucleolar RNA-associated protein 22</fullName>
    </recommendedName>
</protein>
<dbReference type="Pfam" id="PF17403">
    <property type="entry name" value="Nrap_D2"/>
    <property type="match status" value="1"/>
</dbReference>
<evidence type="ECO:0000256" key="3">
    <source>
        <dbReference type="ARBA" id="ARBA00022884"/>
    </source>
</evidence>
<dbReference type="GO" id="GO:0006364">
    <property type="term" value="P:rRNA processing"/>
    <property type="evidence" value="ECO:0007669"/>
    <property type="project" value="UniProtKB-KW"/>
</dbReference>
<evidence type="ECO:0000259" key="12">
    <source>
        <dbReference type="Pfam" id="PF17407"/>
    </source>
</evidence>
<dbReference type="InterPro" id="IPR005554">
    <property type="entry name" value="NOL6/Upt22"/>
</dbReference>
<dbReference type="PANTHER" id="PTHR17972:SF0">
    <property type="entry name" value="NUCLEOLAR PROTEIN 6"/>
    <property type="match status" value="1"/>
</dbReference>
<feature type="domain" description="Nrap protein" evidence="7">
    <location>
        <begin position="175"/>
        <end position="328"/>
    </location>
</feature>
<dbReference type="Gene3D" id="1.10.1410.10">
    <property type="match status" value="2"/>
</dbReference>
<dbReference type="GO" id="GO:0003723">
    <property type="term" value="F:RNA binding"/>
    <property type="evidence" value="ECO:0007669"/>
    <property type="project" value="UniProtKB-KW"/>
</dbReference>
<evidence type="ECO:0000256" key="2">
    <source>
        <dbReference type="ARBA" id="ARBA00006674"/>
    </source>
</evidence>
<feature type="domain" description="Nrap protein" evidence="8">
    <location>
        <begin position="332"/>
        <end position="496"/>
    </location>
</feature>
<keyword evidence="5" id="KW-0698">rRNA processing</keyword>
<feature type="compositionally biased region" description="Basic and acidic residues" evidence="6">
    <location>
        <begin position="288"/>
        <end position="297"/>
    </location>
</feature>
<evidence type="ECO:0000259" key="7">
    <source>
        <dbReference type="Pfam" id="PF03813"/>
    </source>
</evidence>
<evidence type="ECO:0000259" key="10">
    <source>
        <dbReference type="Pfam" id="PF17405"/>
    </source>
</evidence>
<feature type="region of interest" description="Disordered" evidence="6">
    <location>
        <begin position="271"/>
        <end position="299"/>
    </location>
</feature>
<feature type="region of interest" description="Disordered" evidence="6">
    <location>
        <begin position="1"/>
        <end position="56"/>
    </location>
</feature>
<dbReference type="Pfam" id="PF17405">
    <property type="entry name" value="Nrap_D4"/>
    <property type="match status" value="1"/>
</dbReference>
<dbReference type="PANTHER" id="PTHR17972">
    <property type="entry name" value="NUCLEOLAR RNA-ASSOCIATED PROTEIN"/>
    <property type="match status" value="1"/>
</dbReference>
<dbReference type="InterPro" id="IPR035082">
    <property type="entry name" value="Nrap_D1"/>
</dbReference>
<keyword evidence="3 5" id="KW-0694">RNA-binding</keyword>
<dbReference type="Pfam" id="PF17407">
    <property type="entry name" value="Nrap_D6"/>
    <property type="match status" value="1"/>
</dbReference>
<gene>
    <name evidence="13" type="ORF">FISHEDRAFT_64299</name>
</gene>
<dbReference type="EMBL" id="KN881666">
    <property type="protein sequence ID" value="KIY51281.1"/>
    <property type="molecule type" value="Genomic_DNA"/>
</dbReference>
<evidence type="ECO:0000256" key="1">
    <source>
        <dbReference type="ARBA" id="ARBA00004604"/>
    </source>
</evidence>
<keyword evidence="5" id="KW-0690">Ribosome biogenesis</keyword>
<comment type="subcellular location">
    <subcellularLocation>
        <location evidence="1 5">Nucleus</location>
        <location evidence="1 5">Nucleolus</location>
    </subcellularLocation>
</comment>
<dbReference type="GO" id="GO:0032040">
    <property type="term" value="C:small-subunit processome"/>
    <property type="evidence" value="ECO:0007669"/>
    <property type="project" value="TreeGrafter"/>
</dbReference>
<feature type="domain" description="Nrap protein" evidence="11">
    <location>
        <begin position="902"/>
        <end position="1048"/>
    </location>
</feature>
<comment type="similarity">
    <text evidence="2 5">Belongs to the NRAP family.</text>
</comment>
<evidence type="ECO:0000259" key="11">
    <source>
        <dbReference type="Pfam" id="PF17406"/>
    </source>
</evidence>
<feature type="domain" description="Nrap protein" evidence="12">
    <location>
        <begin position="1051"/>
        <end position="1182"/>
    </location>
</feature>
<keyword evidence="5" id="KW-0687">Ribonucleoprotein</keyword>
<dbReference type="InterPro" id="IPR035369">
    <property type="entry name" value="Nrap_D4"/>
</dbReference>
<evidence type="ECO:0000313" key="13">
    <source>
        <dbReference type="EMBL" id="KIY51281.1"/>
    </source>
</evidence>
<dbReference type="Proteomes" id="UP000054144">
    <property type="component" value="Unassembled WGS sequence"/>
</dbReference>
<evidence type="ECO:0000313" key="14">
    <source>
        <dbReference type="Proteomes" id="UP000054144"/>
    </source>
</evidence>
<dbReference type="Pfam" id="PF17404">
    <property type="entry name" value="Nrap_D3"/>
    <property type="match status" value="1"/>
</dbReference>
<evidence type="ECO:0000259" key="8">
    <source>
        <dbReference type="Pfam" id="PF17403"/>
    </source>
</evidence>
<dbReference type="InterPro" id="IPR035367">
    <property type="entry name" value="Nrap_D2"/>
</dbReference>
<name>A0A0D7AJ09_9AGAR</name>
<reference evidence="13 14" key="1">
    <citation type="journal article" date="2015" name="Fungal Genet. Biol.">
        <title>Evolution of novel wood decay mechanisms in Agaricales revealed by the genome sequences of Fistulina hepatica and Cylindrobasidium torrendii.</title>
        <authorList>
            <person name="Floudas D."/>
            <person name="Held B.W."/>
            <person name="Riley R."/>
            <person name="Nagy L.G."/>
            <person name="Koehler G."/>
            <person name="Ransdell A.S."/>
            <person name="Younus H."/>
            <person name="Chow J."/>
            <person name="Chiniquy J."/>
            <person name="Lipzen A."/>
            <person name="Tritt A."/>
            <person name="Sun H."/>
            <person name="Haridas S."/>
            <person name="LaButti K."/>
            <person name="Ohm R.A."/>
            <person name="Kues U."/>
            <person name="Blanchette R.A."/>
            <person name="Grigoriev I.V."/>
            <person name="Minto R.E."/>
            <person name="Hibbett D.S."/>
        </authorList>
    </citation>
    <scope>NUCLEOTIDE SEQUENCE [LARGE SCALE GENOMIC DNA]</scope>
    <source>
        <strain evidence="13 14">ATCC 64428</strain>
    </source>
</reference>
<evidence type="ECO:0000256" key="6">
    <source>
        <dbReference type="SAM" id="MobiDB-lite"/>
    </source>
</evidence>
<dbReference type="Pfam" id="PF17406">
    <property type="entry name" value="Nrap_D5"/>
    <property type="match status" value="1"/>
</dbReference>
<organism evidence="13 14">
    <name type="scientific">Fistulina hepatica ATCC 64428</name>
    <dbReference type="NCBI Taxonomy" id="1128425"/>
    <lineage>
        <taxon>Eukaryota</taxon>
        <taxon>Fungi</taxon>
        <taxon>Dikarya</taxon>
        <taxon>Basidiomycota</taxon>
        <taxon>Agaricomycotina</taxon>
        <taxon>Agaricomycetes</taxon>
        <taxon>Agaricomycetidae</taxon>
        <taxon>Agaricales</taxon>
        <taxon>Fistulinaceae</taxon>
        <taxon>Fistulina</taxon>
    </lineage>
</organism>
<feature type="domain" description="Nrap protein" evidence="10">
    <location>
        <begin position="672"/>
        <end position="900"/>
    </location>
</feature>
<dbReference type="GO" id="GO:0034456">
    <property type="term" value="C:UTP-C complex"/>
    <property type="evidence" value="ECO:0007669"/>
    <property type="project" value="TreeGrafter"/>
</dbReference>
<feature type="compositionally biased region" description="Basic and acidic residues" evidence="6">
    <location>
        <begin position="10"/>
        <end position="20"/>
    </location>
</feature>
<dbReference type="AlphaFoldDB" id="A0A0D7AJ09"/>
<proteinExistence type="inferred from homology"/>
<evidence type="ECO:0000259" key="9">
    <source>
        <dbReference type="Pfam" id="PF17404"/>
    </source>
</evidence>
<feature type="domain" description="Nrap protein" evidence="9">
    <location>
        <begin position="503"/>
        <end position="659"/>
    </location>
</feature>
<dbReference type="GO" id="GO:0006409">
    <property type="term" value="P:tRNA export from nucleus"/>
    <property type="evidence" value="ECO:0007669"/>
    <property type="project" value="TreeGrafter"/>
</dbReference>
<keyword evidence="4 5" id="KW-0539">Nucleus</keyword>
<evidence type="ECO:0000256" key="4">
    <source>
        <dbReference type="ARBA" id="ARBA00023242"/>
    </source>
</evidence>